<dbReference type="CDD" id="cd09859">
    <property type="entry name" value="PIN_53EXO"/>
    <property type="match status" value="1"/>
</dbReference>
<evidence type="ECO:0000259" key="6">
    <source>
        <dbReference type="SMART" id="SM00475"/>
    </source>
</evidence>
<dbReference type="Gene3D" id="1.10.150.20">
    <property type="entry name" value="5' to 3' exonuclease, C-terminal subdomain"/>
    <property type="match status" value="1"/>
</dbReference>
<comment type="function">
    <text evidence="4">5'-3' exonuclease acting preferentially on double-stranded DNA.</text>
</comment>
<dbReference type="FunFam" id="1.10.150.20:FF:000003">
    <property type="entry name" value="DNA polymerase I"/>
    <property type="match status" value="1"/>
</dbReference>
<evidence type="ECO:0000313" key="8">
    <source>
        <dbReference type="Proteomes" id="UP000006229"/>
    </source>
</evidence>
<dbReference type="Proteomes" id="UP000006229">
    <property type="component" value="Unassembled WGS sequence"/>
</dbReference>
<dbReference type="GO" id="GO:0017108">
    <property type="term" value="F:5'-flap endonuclease activity"/>
    <property type="evidence" value="ECO:0007669"/>
    <property type="project" value="InterPro"/>
</dbReference>
<dbReference type="InterPro" id="IPR008918">
    <property type="entry name" value="HhH2"/>
</dbReference>
<dbReference type="InterPro" id="IPR002421">
    <property type="entry name" value="5-3_exonuclease"/>
</dbReference>
<evidence type="ECO:0000256" key="2">
    <source>
        <dbReference type="ARBA" id="ARBA00022801"/>
    </source>
</evidence>
<dbReference type="SMART" id="SM00475">
    <property type="entry name" value="53EXOc"/>
    <property type="match status" value="1"/>
</dbReference>
<evidence type="ECO:0000256" key="4">
    <source>
        <dbReference type="ARBA" id="ARBA00049957"/>
    </source>
</evidence>
<keyword evidence="2" id="KW-0378">Hydrolase</keyword>
<evidence type="ECO:0000256" key="5">
    <source>
        <dbReference type="ARBA" id="ARBA00050026"/>
    </source>
</evidence>
<dbReference type="PANTHER" id="PTHR42646">
    <property type="entry name" value="FLAP ENDONUCLEASE XNI"/>
    <property type="match status" value="1"/>
</dbReference>
<dbReference type="RefSeq" id="WP_004797206.1">
    <property type="nucleotide sequence ID" value="NZ_AJFU01000005.1"/>
</dbReference>
<dbReference type="Pfam" id="PF02739">
    <property type="entry name" value="5_3_exonuc_N"/>
    <property type="match status" value="1"/>
</dbReference>
<accession>I1A5W6</accession>
<comment type="caution">
    <text evidence="7">The sequence shown here is derived from an EMBL/GenBank/DDBJ whole genome shotgun (WGS) entry which is preliminary data.</text>
</comment>
<keyword evidence="1" id="KW-0540">Nuclease</keyword>
<organism evidence="7 8">
    <name type="scientific">Mycoplasmopsis canis UFG4</name>
    <dbReference type="NCBI Taxonomy" id="1131455"/>
    <lineage>
        <taxon>Bacteria</taxon>
        <taxon>Bacillati</taxon>
        <taxon>Mycoplasmatota</taxon>
        <taxon>Mycoplasmoidales</taxon>
        <taxon>Metamycoplasmataceae</taxon>
        <taxon>Mycoplasmopsis</taxon>
    </lineage>
</organism>
<evidence type="ECO:0000256" key="1">
    <source>
        <dbReference type="ARBA" id="ARBA00022722"/>
    </source>
</evidence>
<dbReference type="OrthoDB" id="9806424at2"/>
<dbReference type="GO" id="GO:0003677">
    <property type="term" value="F:DNA binding"/>
    <property type="evidence" value="ECO:0007669"/>
    <property type="project" value="UniProtKB-KW"/>
</dbReference>
<dbReference type="EMBL" id="AJFU01000005">
    <property type="protein sequence ID" value="EIE41887.1"/>
    <property type="molecule type" value="Genomic_DNA"/>
</dbReference>
<dbReference type="InterPro" id="IPR029060">
    <property type="entry name" value="PIN-like_dom_sf"/>
</dbReference>
<dbReference type="InterPro" id="IPR020045">
    <property type="entry name" value="DNA_polI_H3TH"/>
</dbReference>
<dbReference type="CDD" id="cd09898">
    <property type="entry name" value="H3TH_53EXO"/>
    <property type="match status" value="1"/>
</dbReference>
<reference evidence="7 8" key="1">
    <citation type="journal article" date="2012" name="J. Bacteriol.">
        <title>Genome annotation of five Mycoplasma canis strains.</title>
        <authorList>
            <person name="Brown D.R."/>
            <person name="May M."/>
            <person name="Michaels D.L."/>
            <person name="Barbet A.F."/>
        </authorList>
    </citation>
    <scope>NUCLEOTIDE SEQUENCE [LARGE SCALE GENOMIC DNA]</scope>
    <source>
        <strain evidence="7 8">UFG4</strain>
    </source>
</reference>
<evidence type="ECO:0000256" key="3">
    <source>
        <dbReference type="ARBA" id="ARBA00023125"/>
    </source>
</evidence>
<dbReference type="InterPro" id="IPR020046">
    <property type="entry name" value="5-3_exonucl_a-hlix_arch_N"/>
</dbReference>
<evidence type="ECO:0000313" key="7">
    <source>
        <dbReference type="EMBL" id="EIE41887.1"/>
    </source>
</evidence>
<name>I1A5W6_9BACT</name>
<dbReference type="GO" id="GO:0033567">
    <property type="term" value="P:DNA replication, Okazaki fragment processing"/>
    <property type="evidence" value="ECO:0007669"/>
    <property type="project" value="InterPro"/>
</dbReference>
<sequence length="299" mass="34175">MNNKKSLVIDGNYMMFQSFYATYRGDINSILKTSKGIPTNAVSVFLSQLVKLIKFINPDNLMIAFDANSKTKRHEIFPEYKSGRTKAPVEIFEQFDIIKKLLSLLNIKWIEKAGDEADDIIGTYCKKIIGKKFIFSSDKDLLQLVDEDTSYIVKKGIEISLIDNDNFHSIYEINPSQITTYKGLKGDSSDNLPGVKGIGDKTAIKLINTYGDFENIYKNLDEGTLKETKGTLEKLIKGRSEGFLSYELSKINTNILELPLENDFYQINLNYDDAKSYIKELELQKFEKDLINLLKKYSK</sequence>
<dbReference type="PATRIC" id="fig|1131455.3.peg.487"/>
<dbReference type="Pfam" id="PF01367">
    <property type="entry name" value="5_3_exonuc"/>
    <property type="match status" value="1"/>
</dbReference>
<dbReference type="Gene3D" id="3.40.50.1010">
    <property type="entry name" value="5'-nuclease"/>
    <property type="match status" value="1"/>
</dbReference>
<feature type="domain" description="5'-3' exonuclease" evidence="6">
    <location>
        <begin position="4"/>
        <end position="266"/>
    </location>
</feature>
<keyword evidence="3" id="KW-0238">DNA-binding</keyword>
<dbReference type="SUPFAM" id="SSF88723">
    <property type="entry name" value="PIN domain-like"/>
    <property type="match status" value="1"/>
</dbReference>
<dbReference type="InterPro" id="IPR038969">
    <property type="entry name" value="FEN"/>
</dbReference>
<proteinExistence type="predicted"/>
<dbReference type="SMART" id="SM00279">
    <property type="entry name" value="HhH2"/>
    <property type="match status" value="1"/>
</dbReference>
<dbReference type="PANTHER" id="PTHR42646:SF2">
    <property type="entry name" value="5'-3' EXONUCLEASE FAMILY PROTEIN"/>
    <property type="match status" value="1"/>
</dbReference>
<protein>
    <recommendedName>
        <fullName evidence="5">5'-3' exonuclease</fullName>
    </recommendedName>
</protein>
<dbReference type="GO" id="GO:0008409">
    <property type="term" value="F:5'-3' exonuclease activity"/>
    <property type="evidence" value="ECO:0007669"/>
    <property type="project" value="InterPro"/>
</dbReference>
<gene>
    <name evidence="7" type="ORF">MCANUFG4_02391</name>
</gene>
<dbReference type="InterPro" id="IPR036279">
    <property type="entry name" value="5-3_exonuclease_C_sf"/>
</dbReference>
<dbReference type="AlphaFoldDB" id="I1A5W6"/>
<dbReference type="SUPFAM" id="SSF47807">
    <property type="entry name" value="5' to 3' exonuclease, C-terminal subdomain"/>
    <property type="match status" value="1"/>
</dbReference>
<keyword evidence="8" id="KW-1185">Reference proteome</keyword>